<proteinExistence type="predicted"/>
<reference evidence="1" key="1">
    <citation type="submission" date="2020-12" db="EMBL/GenBank/DDBJ databases">
        <title>Oil enriched cultivation method for isolating marine PHA-producing bacteria.</title>
        <authorList>
            <person name="Zheng W."/>
            <person name="Yu S."/>
            <person name="Huang Y."/>
        </authorList>
    </citation>
    <scope>NUCLEOTIDE SEQUENCE</scope>
    <source>
        <strain evidence="1">SY-2-12</strain>
    </source>
</reference>
<evidence type="ECO:0000313" key="1">
    <source>
        <dbReference type="EMBL" id="MBN9669709.1"/>
    </source>
</evidence>
<dbReference type="EMBL" id="JAEKJZ010000001">
    <property type="protein sequence ID" value="MBN9669709.1"/>
    <property type="molecule type" value="Genomic_DNA"/>
</dbReference>
<dbReference type="RefSeq" id="WP_207139251.1">
    <property type="nucleotide sequence ID" value="NZ_JAEKJZ010000001.1"/>
</dbReference>
<sequence>MFNPDRTPRGEPMALHKDLKTIADWTWLNRVALMEAARRTGRPKGQTHMAKKNRAVDAIYGYICGAVRGRRVEDKEMTAFAATLRNKLVGHGWLSKGLTGSPTYLLQYSEGWPDLGNLNRFPEPSAWVGAFVHVVKQNRPECKERVYLHLKERYRAGAFATIVKKVWDFPGVTSAKVAAPGAVKTDTVLIYCDNARTRDAVIKVVKKYQNKYPHYFGSELPKLVAPAGTGIGFGAEPPQFKPIRPNSNRFEAAEGRQSFGKFRANLIFIALERTLFPEEMAAPDTSRMGIDLRTFDQANRRHGMQLDIAGMQRQQMNAVRNMGQQLEFEQRVEEIFRLAGLDPEHPELQNDPILN</sequence>
<name>A0A939EBV0_9HYPH</name>
<comment type="caution">
    <text evidence="1">The sequence shown here is derived from an EMBL/GenBank/DDBJ whole genome shotgun (WGS) entry which is preliminary data.</text>
</comment>
<dbReference type="Pfam" id="PF17914">
    <property type="entry name" value="HopA1"/>
    <property type="match status" value="1"/>
</dbReference>
<gene>
    <name evidence="1" type="ORF">JF539_05120</name>
</gene>
<organism evidence="1 2">
    <name type="scientific">Roseibium aggregatum</name>
    <dbReference type="NCBI Taxonomy" id="187304"/>
    <lineage>
        <taxon>Bacteria</taxon>
        <taxon>Pseudomonadati</taxon>
        <taxon>Pseudomonadota</taxon>
        <taxon>Alphaproteobacteria</taxon>
        <taxon>Hyphomicrobiales</taxon>
        <taxon>Stappiaceae</taxon>
        <taxon>Roseibium</taxon>
    </lineage>
</organism>
<dbReference type="InterPro" id="IPR040871">
    <property type="entry name" value="HopA1"/>
</dbReference>
<accession>A0A939EBV0</accession>
<evidence type="ECO:0000313" key="2">
    <source>
        <dbReference type="Proteomes" id="UP000664096"/>
    </source>
</evidence>
<dbReference type="Proteomes" id="UP000664096">
    <property type="component" value="Unassembled WGS sequence"/>
</dbReference>
<protein>
    <submittedName>
        <fullName evidence="1">Uncharacterized protein</fullName>
    </submittedName>
</protein>
<dbReference type="AlphaFoldDB" id="A0A939EBV0"/>